<dbReference type="InterPro" id="IPR010730">
    <property type="entry name" value="HET"/>
</dbReference>
<reference evidence="4 5" key="1">
    <citation type="journal article" date="2024" name="J. Plant Pathol.">
        <title>Sequence and assembly of the genome of Seiridium unicorne, isolate CBS 538.82, causal agent of cypress canker disease.</title>
        <authorList>
            <person name="Scali E."/>
            <person name="Rocca G.D."/>
            <person name="Danti R."/>
            <person name="Garbelotto M."/>
            <person name="Barberini S."/>
            <person name="Baroncelli R."/>
            <person name="Emiliani G."/>
        </authorList>
    </citation>
    <scope>NUCLEOTIDE SEQUENCE [LARGE SCALE GENOMIC DNA]</scope>
    <source>
        <strain evidence="4 5">BM-138-508</strain>
    </source>
</reference>
<dbReference type="Pfam" id="PF06985">
    <property type="entry name" value="HET"/>
    <property type="match status" value="1"/>
</dbReference>
<evidence type="ECO:0000313" key="5">
    <source>
        <dbReference type="Proteomes" id="UP001408356"/>
    </source>
</evidence>
<sequence length="1159" mass="129947">MVSVKRVVWLGASALGSAAVASAQINTKPNFVFIMTDDQDLHLNSLDYMPFHLAVLLESLSSLGKLPNVTDVSLPYGGYQQFINNGLYEKYLPVWLEQAVYGTYYTSKLMDGFSSTTYNSPYPARRNDTDYECNSLDLYIIFENPYDQFYLEQQIKVSFSECIGGQVLQYEGPHKPLAYGGVDSRELVKNWEWWMVDLTHLNQYHAFSRDASAVSHDSIIAITFRIRAPWSTEVSIIGDDPSPLLPHYMSQTRGHSKMVWPPLSKTTISDSVDSAENSAMPDARKMTGHGNDTRAAVPEQVAHYLSELALVEEAQNQPLCSGQTIRILEIHPGKKEDLIDCTFHYLDLRYKHMDYQALSYVWGMGGTLTVSETGELVEKQYFIRCNGHNKVIQGNLYGALEHMRSDTHPLLLWADAICINQDDERERGHQVTLMNMIYTRAARVIIWLGQKDQTARSFWNHTTCQYVSTSDDMEGIRAQRAFGAVCDVVNRWQETKANVEHAFYRVHSVAPDSAKKTTEFDIFEEVPSQARALEDQDDMWKQLVCIYLDGVIPENEEQTFHTQESRYKYRGPELTEPDSGIDSSLDAACTSHFWLSIADLFKKDWFWRVWVLQEAFLAQSAVVCWGQVEIDWRWVGLAASILRTSYHNICDHMGIGGVYNAYHMFRMSRSSDLPSPPASMTQLLRLTRQLGVTDPRDRLYGLLGIKTTDNDPEHGSLFMPVDYSIESDILWNRVAWKEIQSTNSLAILSSVQHSSEFAAGEETLGLDWFLHNSTSLPSWVPQWDSVYRSTLLPWDTSDSFAASRGLPLHLFGDSDSVSPQVLQAEGITVGTVGYTGKYMWHAVDTSLLGSQHMGPFFASEIGLKLLSHTLVAGRNTYGSLTSFEAETSLSDFSTYLLALHERYHESAAACRSAGSGQHLPESDGTTISGSPEGFPLEESLDLSEDEEIVGLMANGIKPLPKRDLGPIFKRHRHLHGWLQTRSDAFCGQADNFLESTITVCERRRLFLTLNGYLGLAPDIVREGDIVAVLSGGDVPFLLRPFTGDEVDQASMGTSLCPKNHDPPAKTHNGYRLVGECFIHGLMAGEAVDAVNSQASLSGPVPKDLIHKEVLFLANTPEPTLSSSISEARKGVVYEDQPFQTGILMQNSEVQATRHNFYII</sequence>
<evidence type="ECO:0000256" key="1">
    <source>
        <dbReference type="SAM" id="MobiDB-lite"/>
    </source>
</evidence>
<keyword evidence="5" id="KW-1185">Reference proteome</keyword>
<dbReference type="EMBL" id="JARVKF010000445">
    <property type="protein sequence ID" value="KAK9413012.1"/>
    <property type="molecule type" value="Genomic_DNA"/>
</dbReference>
<evidence type="ECO:0000313" key="4">
    <source>
        <dbReference type="EMBL" id="KAK9413012.1"/>
    </source>
</evidence>
<feature type="region of interest" description="Disordered" evidence="1">
    <location>
        <begin position="913"/>
        <end position="936"/>
    </location>
</feature>
<accession>A0ABR2UEF8</accession>
<organism evidence="4 5">
    <name type="scientific">Seiridium unicorne</name>
    <dbReference type="NCBI Taxonomy" id="138068"/>
    <lineage>
        <taxon>Eukaryota</taxon>
        <taxon>Fungi</taxon>
        <taxon>Dikarya</taxon>
        <taxon>Ascomycota</taxon>
        <taxon>Pezizomycotina</taxon>
        <taxon>Sordariomycetes</taxon>
        <taxon>Xylariomycetidae</taxon>
        <taxon>Amphisphaeriales</taxon>
        <taxon>Sporocadaceae</taxon>
        <taxon>Seiridium</taxon>
    </lineage>
</organism>
<name>A0ABR2UEF8_9PEZI</name>
<dbReference type="Proteomes" id="UP001408356">
    <property type="component" value="Unassembled WGS sequence"/>
</dbReference>
<evidence type="ECO:0000259" key="3">
    <source>
        <dbReference type="Pfam" id="PF06985"/>
    </source>
</evidence>
<dbReference type="InterPro" id="IPR052895">
    <property type="entry name" value="HetReg/Transcr_Mod"/>
</dbReference>
<dbReference type="PANTHER" id="PTHR24148:SF64">
    <property type="entry name" value="HETEROKARYON INCOMPATIBILITY DOMAIN-CONTAINING PROTEIN"/>
    <property type="match status" value="1"/>
</dbReference>
<comment type="caution">
    <text evidence="4">The sequence shown here is derived from an EMBL/GenBank/DDBJ whole genome shotgun (WGS) entry which is preliminary data.</text>
</comment>
<gene>
    <name evidence="4" type="ORF">SUNI508_12207</name>
</gene>
<feature type="chain" id="PRO_5045085063" evidence="2">
    <location>
        <begin position="24"/>
        <end position="1159"/>
    </location>
</feature>
<feature type="domain" description="Heterokaryon incompatibility" evidence="3">
    <location>
        <begin position="355"/>
        <end position="463"/>
    </location>
</feature>
<proteinExistence type="predicted"/>
<keyword evidence="2" id="KW-0732">Signal</keyword>
<feature type="signal peptide" evidence="2">
    <location>
        <begin position="1"/>
        <end position="23"/>
    </location>
</feature>
<protein>
    <submittedName>
        <fullName evidence="4">Heterokaryon incompatibility domain-containing protein</fullName>
    </submittedName>
</protein>
<dbReference type="Pfam" id="PF26639">
    <property type="entry name" value="Het-6_barrel"/>
    <property type="match status" value="1"/>
</dbReference>
<evidence type="ECO:0000256" key="2">
    <source>
        <dbReference type="SAM" id="SignalP"/>
    </source>
</evidence>
<dbReference type="PANTHER" id="PTHR24148">
    <property type="entry name" value="ANKYRIN REPEAT DOMAIN-CONTAINING PROTEIN 39 HOMOLOG-RELATED"/>
    <property type="match status" value="1"/>
</dbReference>